<dbReference type="STRING" id="933852.A0A0C2WCR3"/>
<evidence type="ECO:0000256" key="3">
    <source>
        <dbReference type="ARBA" id="ARBA00023163"/>
    </source>
</evidence>
<dbReference type="Gene3D" id="3.30.1360.10">
    <property type="entry name" value="RNA polymerase, RBP11-like subunit"/>
    <property type="match status" value="1"/>
</dbReference>
<dbReference type="Proteomes" id="UP000054097">
    <property type="component" value="Unassembled WGS sequence"/>
</dbReference>
<dbReference type="GO" id="GO:0003899">
    <property type="term" value="F:DNA-directed RNA polymerase activity"/>
    <property type="evidence" value="ECO:0007669"/>
    <property type="project" value="InterPro"/>
</dbReference>
<evidence type="ECO:0000256" key="1">
    <source>
        <dbReference type="ARBA" id="ARBA00004123"/>
    </source>
</evidence>
<dbReference type="CDD" id="cd06926">
    <property type="entry name" value="RNAP_II_RPB11"/>
    <property type="match status" value="1"/>
</dbReference>
<dbReference type="GO" id="GO:0046983">
    <property type="term" value="F:protein dimerization activity"/>
    <property type="evidence" value="ECO:0007669"/>
    <property type="project" value="InterPro"/>
</dbReference>
<feature type="domain" description="DNA-directed RNA polymerase RBP11-like dimerisation" evidence="6">
    <location>
        <begin position="33"/>
        <end position="106"/>
    </location>
</feature>
<dbReference type="AlphaFoldDB" id="A0A0C2WCR3"/>
<dbReference type="InterPro" id="IPR037685">
    <property type="entry name" value="RBP11"/>
</dbReference>
<sequence>MALANLPDRQSLYVLQDGERGLEIIEDSRIPSAATFRVFKQDHTLANLLRSQLLLDESVIFAGYKVPHPLEPYFLLKVQTNGTVAPSRALKNACIAVIATVTNLEKRFEEQFRDKEFDLGGAEVQQQPFYSDAYADF</sequence>
<reference evidence="8" key="2">
    <citation type="submission" date="2015-01" db="EMBL/GenBank/DDBJ databases">
        <title>Evolutionary Origins and Diversification of the Mycorrhizal Mutualists.</title>
        <authorList>
            <consortium name="DOE Joint Genome Institute"/>
            <consortium name="Mycorrhizal Genomics Consortium"/>
            <person name="Kohler A."/>
            <person name="Kuo A."/>
            <person name="Nagy L.G."/>
            <person name="Floudas D."/>
            <person name="Copeland A."/>
            <person name="Barry K.W."/>
            <person name="Cichocki N."/>
            <person name="Veneault-Fourrey C."/>
            <person name="LaButti K."/>
            <person name="Lindquist E.A."/>
            <person name="Lipzen A."/>
            <person name="Lundell T."/>
            <person name="Morin E."/>
            <person name="Murat C."/>
            <person name="Riley R."/>
            <person name="Ohm R."/>
            <person name="Sun H."/>
            <person name="Tunlid A."/>
            <person name="Henrissat B."/>
            <person name="Grigoriev I.V."/>
            <person name="Hibbett D.S."/>
            <person name="Martin F."/>
        </authorList>
    </citation>
    <scope>NUCLEOTIDE SEQUENCE [LARGE SCALE GENOMIC DNA]</scope>
    <source>
        <strain evidence="8">MAFF 305830</strain>
    </source>
</reference>
<evidence type="ECO:0000313" key="8">
    <source>
        <dbReference type="Proteomes" id="UP000054097"/>
    </source>
</evidence>
<keyword evidence="4" id="KW-0539">Nucleus</keyword>
<comment type="subcellular location">
    <subcellularLocation>
        <location evidence="1">Nucleus</location>
    </subcellularLocation>
</comment>
<keyword evidence="2" id="KW-0240">DNA-directed RNA polymerase</keyword>
<evidence type="ECO:0000259" key="6">
    <source>
        <dbReference type="Pfam" id="PF13656"/>
    </source>
</evidence>
<keyword evidence="3" id="KW-0804">Transcription</keyword>
<evidence type="ECO:0000256" key="4">
    <source>
        <dbReference type="ARBA" id="ARBA00023242"/>
    </source>
</evidence>
<dbReference type="GO" id="GO:0005665">
    <property type="term" value="C:RNA polymerase II, core complex"/>
    <property type="evidence" value="ECO:0007669"/>
    <property type="project" value="InterPro"/>
</dbReference>
<dbReference type="GO" id="GO:0006366">
    <property type="term" value="P:transcription by RNA polymerase II"/>
    <property type="evidence" value="ECO:0007669"/>
    <property type="project" value="InterPro"/>
</dbReference>
<evidence type="ECO:0000313" key="7">
    <source>
        <dbReference type="EMBL" id="KIM24248.1"/>
    </source>
</evidence>
<gene>
    <name evidence="7" type="ORF">M408DRAFT_76224</name>
</gene>
<dbReference type="InterPro" id="IPR009025">
    <property type="entry name" value="RBP11-like_dimer"/>
</dbReference>
<evidence type="ECO:0000256" key="2">
    <source>
        <dbReference type="ARBA" id="ARBA00022478"/>
    </source>
</evidence>
<dbReference type="InterPro" id="IPR022905">
    <property type="entry name" value="Rpo11-like"/>
</dbReference>
<dbReference type="InterPro" id="IPR036603">
    <property type="entry name" value="RBP11-like"/>
</dbReference>
<evidence type="ECO:0000256" key="5">
    <source>
        <dbReference type="ARBA" id="ARBA00025751"/>
    </source>
</evidence>
<comment type="similarity">
    <text evidence="5">Belongs to the archaeal Rpo11/eukaryotic RPB11/RPC19 RNA polymerase subunit family.</text>
</comment>
<protein>
    <recommendedName>
        <fullName evidence="6">DNA-directed RNA polymerase RBP11-like dimerisation domain-containing protein</fullName>
    </recommendedName>
</protein>
<proteinExistence type="inferred from homology"/>
<organism evidence="7 8">
    <name type="scientific">Serendipita vermifera MAFF 305830</name>
    <dbReference type="NCBI Taxonomy" id="933852"/>
    <lineage>
        <taxon>Eukaryota</taxon>
        <taxon>Fungi</taxon>
        <taxon>Dikarya</taxon>
        <taxon>Basidiomycota</taxon>
        <taxon>Agaricomycotina</taxon>
        <taxon>Agaricomycetes</taxon>
        <taxon>Sebacinales</taxon>
        <taxon>Serendipitaceae</taxon>
        <taxon>Serendipita</taxon>
    </lineage>
</organism>
<dbReference type="PANTHER" id="PTHR13946">
    <property type="entry name" value="DNA-DIRECTED RNA POLYMERASE I,II,III"/>
    <property type="match status" value="1"/>
</dbReference>
<name>A0A0C2WCR3_SERVB</name>
<dbReference type="EMBL" id="KN824326">
    <property type="protein sequence ID" value="KIM24248.1"/>
    <property type="molecule type" value="Genomic_DNA"/>
</dbReference>
<accession>A0A0C2WCR3</accession>
<dbReference type="HOGENOM" id="CLU_090381_2_1_1"/>
<dbReference type="SUPFAM" id="SSF55257">
    <property type="entry name" value="RBP11-like subunits of RNA polymerase"/>
    <property type="match status" value="1"/>
</dbReference>
<dbReference type="HAMAP" id="MF_00261">
    <property type="entry name" value="RNApol_arch_Rpo11"/>
    <property type="match status" value="1"/>
</dbReference>
<dbReference type="PANTHER" id="PTHR13946:SF16">
    <property type="entry name" value="DNA-DIRECTED RNA POLYMERASE II SUBUNIT RPB11"/>
    <property type="match status" value="1"/>
</dbReference>
<dbReference type="Pfam" id="PF13656">
    <property type="entry name" value="RNA_pol_L_2"/>
    <property type="match status" value="1"/>
</dbReference>
<reference evidence="7 8" key="1">
    <citation type="submission" date="2014-04" db="EMBL/GenBank/DDBJ databases">
        <authorList>
            <consortium name="DOE Joint Genome Institute"/>
            <person name="Kuo A."/>
            <person name="Zuccaro A."/>
            <person name="Kohler A."/>
            <person name="Nagy L.G."/>
            <person name="Floudas D."/>
            <person name="Copeland A."/>
            <person name="Barry K.W."/>
            <person name="Cichocki N."/>
            <person name="Veneault-Fourrey C."/>
            <person name="LaButti K."/>
            <person name="Lindquist E.A."/>
            <person name="Lipzen A."/>
            <person name="Lundell T."/>
            <person name="Morin E."/>
            <person name="Murat C."/>
            <person name="Sun H."/>
            <person name="Tunlid A."/>
            <person name="Henrissat B."/>
            <person name="Grigoriev I.V."/>
            <person name="Hibbett D.S."/>
            <person name="Martin F."/>
            <person name="Nordberg H.P."/>
            <person name="Cantor M.N."/>
            <person name="Hua S.X."/>
        </authorList>
    </citation>
    <scope>NUCLEOTIDE SEQUENCE [LARGE SCALE GENOMIC DNA]</scope>
    <source>
        <strain evidence="7 8">MAFF 305830</strain>
    </source>
</reference>
<dbReference type="OrthoDB" id="10248581at2759"/>
<keyword evidence="8" id="KW-1185">Reference proteome</keyword>